<organism evidence="1">
    <name type="scientific">mine drainage metagenome</name>
    <dbReference type="NCBI Taxonomy" id="410659"/>
    <lineage>
        <taxon>unclassified sequences</taxon>
        <taxon>metagenomes</taxon>
        <taxon>ecological metagenomes</taxon>
    </lineage>
</organism>
<dbReference type="EMBL" id="AUZX01011471">
    <property type="protein sequence ID" value="EQD43110.1"/>
    <property type="molecule type" value="Genomic_DNA"/>
</dbReference>
<dbReference type="InterPro" id="IPR008928">
    <property type="entry name" value="6-hairpin_glycosidase_sf"/>
</dbReference>
<dbReference type="AlphaFoldDB" id="T1AM53"/>
<evidence type="ECO:0000313" key="1">
    <source>
        <dbReference type="EMBL" id="EQD43110.1"/>
    </source>
</evidence>
<dbReference type="PANTHER" id="PTHR37469">
    <property type="entry name" value="CELLOBIONIC ACID PHOSPHORYLASE-RELATED"/>
    <property type="match status" value="1"/>
</dbReference>
<dbReference type="Gene3D" id="2.60.420.10">
    <property type="entry name" value="Maltose phosphorylase, domain 3"/>
    <property type="match status" value="1"/>
</dbReference>
<reference evidence="1" key="2">
    <citation type="journal article" date="2014" name="ISME J.">
        <title>Microbial stratification in low pH oxic and suboxic macroscopic growths along an acid mine drainage.</title>
        <authorList>
            <person name="Mendez-Garcia C."/>
            <person name="Mesa V."/>
            <person name="Sprenger R.R."/>
            <person name="Richter M."/>
            <person name="Diez M.S."/>
            <person name="Solano J."/>
            <person name="Bargiela R."/>
            <person name="Golyshina O.V."/>
            <person name="Manteca A."/>
            <person name="Ramos J.L."/>
            <person name="Gallego J.R."/>
            <person name="Llorente I."/>
            <person name="Martins Dos Santos V.A."/>
            <person name="Jensen O.N."/>
            <person name="Pelaez A.I."/>
            <person name="Sanchez J."/>
            <person name="Ferrer M."/>
        </authorList>
    </citation>
    <scope>NUCLEOTIDE SEQUENCE</scope>
</reference>
<sequence>MYRAGLEAILGFQLQGDHLRLSPCIPKSWARYDIVYLHRGKQDIVTRHEITVENPAGVHRGVIRIRMEFDGVEQAISARDAARIPLLEDARTHRVRIVLG</sequence>
<dbReference type="SUPFAM" id="SSF48208">
    <property type="entry name" value="Six-hairpin glycosidases"/>
    <property type="match status" value="1"/>
</dbReference>
<proteinExistence type="predicted"/>
<reference evidence="1" key="1">
    <citation type="submission" date="2013-08" db="EMBL/GenBank/DDBJ databases">
        <authorList>
            <person name="Mendez C."/>
            <person name="Richter M."/>
            <person name="Ferrer M."/>
            <person name="Sanchez J."/>
        </authorList>
    </citation>
    <scope>NUCLEOTIDE SEQUENCE</scope>
</reference>
<name>T1AM53_9ZZZZ</name>
<dbReference type="InterPro" id="IPR052047">
    <property type="entry name" value="GH94_Enzymes"/>
</dbReference>
<accession>T1AM53</accession>
<dbReference type="GO" id="GO:0005975">
    <property type="term" value="P:carbohydrate metabolic process"/>
    <property type="evidence" value="ECO:0007669"/>
    <property type="project" value="InterPro"/>
</dbReference>
<gene>
    <name evidence="1" type="ORF">B1A_15629</name>
</gene>
<protein>
    <submittedName>
        <fullName evidence="1">Cellobiose-phosphorylase</fullName>
    </submittedName>
</protein>
<comment type="caution">
    <text evidence="1">The sequence shown here is derived from an EMBL/GenBank/DDBJ whole genome shotgun (WGS) entry which is preliminary data.</text>
</comment>
<dbReference type="PANTHER" id="PTHR37469:SF2">
    <property type="entry name" value="CELLOBIONIC ACID PHOSPHORYLASE"/>
    <property type="match status" value="1"/>
</dbReference>